<keyword evidence="2" id="KW-1185">Reference proteome</keyword>
<comment type="caution">
    <text evidence="1">The sequence shown here is derived from an EMBL/GenBank/DDBJ whole genome shotgun (WGS) entry which is preliminary data.</text>
</comment>
<sequence length="266" mass="31312">MTFHKYDFEVLNISNIPSSEERMDLLINMFGEQYYSNDEMVHREFNSIFDYSRETFRKMLNHSFLVGVLDRSDNVYRLSSVSLSYFHKRIDFTEFMHNLIVGNSDVYKTMHIIIYLLKIFNPSLKMKTLYTIFSLLGKNRIDPSAQSSVGRNLRAYFSFLTMLGLVKREKDELVLTESSLHSDFLTNDIIGIEELFDTEVINIKSVTNYMLKFFDKPAADDILSCVSSYEIDRYIWTKSSLYKNQGEIKNLYGEYIMTLIIKKGRF</sequence>
<dbReference type="Proteomes" id="UP000838686">
    <property type="component" value="Unassembled WGS sequence"/>
</dbReference>
<evidence type="ECO:0008006" key="3">
    <source>
        <dbReference type="Google" id="ProtNLM"/>
    </source>
</evidence>
<evidence type="ECO:0000313" key="2">
    <source>
        <dbReference type="Proteomes" id="UP000838686"/>
    </source>
</evidence>
<gene>
    <name evidence="1" type="ORF">PAECIP111893_04007</name>
</gene>
<accession>A0ABN8GTX4</accession>
<name>A0ABN8GTX4_9BACL</name>
<reference evidence="1" key="1">
    <citation type="submission" date="2022-01" db="EMBL/GenBank/DDBJ databases">
        <authorList>
            <person name="Criscuolo A."/>
        </authorList>
    </citation>
    <scope>NUCLEOTIDE SEQUENCE</scope>
    <source>
        <strain evidence="1">CIP111893</strain>
    </source>
</reference>
<dbReference type="RefSeq" id="WP_236344349.1">
    <property type="nucleotide sequence ID" value="NZ_CAKMMF010000025.1"/>
</dbReference>
<evidence type="ECO:0000313" key="1">
    <source>
        <dbReference type="EMBL" id="CAH1215695.1"/>
    </source>
</evidence>
<proteinExistence type="predicted"/>
<dbReference type="EMBL" id="CAKMMF010000025">
    <property type="protein sequence ID" value="CAH1215695.1"/>
    <property type="molecule type" value="Genomic_DNA"/>
</dbReference>
<protein>
    <recommendedName>
        <fullName evidence="3">Mga helix-turn-helix domain-containing protein</fullName>
    </recommendedName>
</protein>
<organism evidence="1 2">
    <name type="scientific">Paenibacillus plantiphilus</name>
    <dbReference type="NCBI Taxonomy" id="2905650"/>
    <lineage>
        <taxon>Bacteria</taxon>
        <taxon>Bacillati</taxon>
        <taxon>Bacillota</taxon>
        <taxon>Bacilli</taxon>
        <taxon>Bacillales</taxon>
        <taxon>Paenibacillaceae</taxon>
        <taxon>Paenibacillus</taxon>
    </lineage>
</organism>